<sequence>MPEDKLLIYYAGHGFYNQKTEKAYWLPVDAETNDTTNWIIADTITSSIKGISAKQILIVSDMANEPILALSSKMSSC</sequence>
<evidence type="ECO:0008006" key="3">
    <source>
        <dbReference type="Google" id="ProtNLM"/>
    </source>
</evidence>
<dbReference type="EMBL" id="ATBP01000825">
    <property type="protein sequence ID" value="ETR68816.1"/>
    <property type="molecule type" value="Genomic_DNA"/>
</dbReference>
<comment type="caution">
    <text evidence="1">The sequence shown here is derived from an EMBL/GenBank/DDBJ whole genome shotgun (WGS) entry which is preliminary data.</text>
</comment>
<protein>
    <recommendedName>
        <fullName evidence="3">Caspase family p20 domain-containing protein</fullName>
    </recommendedName>
</protein>
<evidence type="ECO:0000313" key="1">
    <source>
        <dbReference type="EMBL" id="ETR68816.1"/>
    </source>
</evidence>
<dbReference type="AlphaFoldDB" id="A0A1V1P229"/>
<accession>A0A1V1P229</accession>
<reference evidence="2" key="1">
    <citation type="submission" date="2012-11" db="EMBL/GenBank/DDBJ databases">
        <authorList>
            <person name="Lucero-Rivera Y.E."/>
            <person name="Tovar-Ramirez D."/>
        </authorList>
    </citation>
    <scope>NUCLEOTIDE SEQUENCE [LARGE SCALE GENOMIC DNA]</scope>
    <source>
        <strain evidence="2">Araruama</strain>
    </source>
</reference>
<dbReference type="Gene3D" id="3.40.50.1460">
    <property type="match status" value="1"/>
</dbReference>
<organism evidence="1 2">
    <name type="scientific">Candidatus Magnetoglobus multicellularis str. Araruama</name>
    <dbReference type="NCBI Taxonomy" id="890399"/>
    <lineage>
        <taxon>Bacteria</taxon>
        <taxon>Pseudomonadati</taxon>
        <taxon>Thermodesulfobacteriota</taxon>
        <taxon>Desulfobacteria</taxon>
        <taxon>Desulfobacterales</taxon>
        <taxon>Desulfobacteraceae</taxon>
        <taxon>Candidatus Magnetoglobus</taxon>
    </lineage>
</organism>
<evidence type="ECO:0000313" key="2">
    <source>
        <dbReference type="Proteomes" id="UP000189670"/>
    </source>
</evidence>
<gene>
    <name evidence="1" type="ORF">OMM_10149</name>
</gene>
<name>A0A1V1P229_9BACT</name>
<dbReference type="Proteomes" id="UP000189670">
    <property type="component" value="Unassembled WGS sequence"/>
</dbReference>
<proteinExistence type="predicted"/>